<evidence type="ECO:0000256" key="12">
    <source>
        <dbReference type="ARBA" id="ARBA00041377"/>
    </source>
</evidence>
<evidence type="ECO:0000256" key="9">
    <source>
        <dbReference type="ARBA" id="ARBA00037335"/>
    </source>
</evidence>
<reference evidence="15 16" key="1">
    <citation type="submission" date="2014-04" db="EMBL/GenBank/DDBJ databases">
        <title>Marinobacterium kochiensis sp. nov., isolated from sediment sample collected from Kochi backwaters in Kerala, India.</title>
        <authorList>
            <person name="Singh A."/>
            <person name="Pinnaka A.K."/>
        </authorList>
    </citation>
    <scope>NUCLEOTIDE SEQUENCE [LARGE SCALE GENOMIC DNA]</scope>
    <source>
        <strain evidence="15 16">AK27</strain>
    </source>
</reference>
<evidence type="ECO:0000313" key="15">
    <source>
        <dbReference type="EMBL" id="KEA62265.1"/>
    </source>
</evidence>
<dbReference type="InterPro" id="IPR042213">
    <property type="entry name" value="NBD_C_sf"/>
</dbReference>
<evidence type="ECO:0000256" key="7">
    <source>
        <dbReference type="ARBA" id="ARBA00035898"/>
    </source>
</evidence>
<dbReference type="NCBIfam" id="NF043035">
    <property type="entry name" value="OxoTetrKin"/>
    <property type="match status" value="1"/>
</dbReference>
<feature type="domain" description="Four-carbon acid sugar kinase N-terminal" evidence="13">
    <location>
        <begin position="5"/>
        <end position="229"/>
    </location>
</feature>
<comment type="caution">
    <text evidence="15">The sequence shown here is derived from an EMBL/GenBank/DDBJ whole genome shotgun (WGS) entry which is preliminary data.</text>
</comment>
<dbReference type="InterPro" id="IPR031475">
    <property type="entry name" value="NBD_C"/>
</dbReference>
<dbReference type="EMBL" id="JMQN01000053">
    <property type="protein sequence ID" value="KEA62265.1"/>
    <property type="molecule type" value="Genomic_DNA"/>
</dbReference>
<evidence type="ECO:0000313" key="16">
    <source>
        <dbReference type="Proteomes" id="UP000028252"/>
    </source>
</evidence>
<evidence type="ECO:0000259" key="13">
    <source>
        <dbReference type="Pfam" id="PF07005"/>
    </source>
</evidence>
<dbReference type="EC" id="2.7.1.217" evidence="10"/>
<dbReference type="InterPro" id="IPR037051">
    <property type="entry name" value="4-carb_acid_sugar_kinase_N_sf"/>
</dbReference>
<evidence type="ECO:0000259" key="14">
    <source>
        <dbReference type="Pfam" id="PF17042"/>
    </source>
</evidence>
<protein>
    <recommendedName>
        <fullName evidence="11">3-oxo-tetronate kinase</fullName>
        <ecNumber evidence="10">2.7.1.217</ecNumber>
    </recommendedName>
    <alternativeName>
        <fullName evidence="12">3-dehydrotetronate 4-kinase</fullName>
    </alternativeName>
</protein>
<name>A0A081FUR0_9GAMM</name>
<dbReference type="RefSeq" id="WP_036190993.1">
    <property type="nucleotide sequence ID" value="NZ_JMQN01000053.1"/>
</dbReference>
<dbReference type="Proteomes" id="UP000028252">
    <property type="component" value="Unassembled WGS sequence"/>
</dbReference>
<keyword evidence="6" id="KW-0119">Carbohydrate metabolism</keyword>
<keyword evidence="16" id="KW-1185">Reference proteome</keyword>
<sequence>MPLLLGCIADDITGASDLASVLVASGMRTLQLLGIPEATVDLSETDAVVIALKSRTQETQRAVGDSLQALDWLRRHECIQYYFKYCSTFDSTDQGNIGPVADALLTEMGETFTLACPGLPINGRTVYNGHLFVHGVLLNESGMEHHPLTPMRDANLVRVLGTQTSGKVGLVNHDTLAQGIASTRAQLRRLAVDYRYAIIDTLNADDLITIGHACSDLKLVTGGSGLALGLADNFKAKGLLQKSHNASKLAPVSGDAVVLSGSCSKATREQVEIFSADHPSLKVDPLALHRGDQTAEQVVHWFNAHRDQGPVLIYATDAPEAIQQCQLELGTERAGALVEQLMANVVRRLSALGVTKFVIAGGETSGSVVHALGVSALKIGPTIAPGVPLCQTLDAPSRLLALKSGNFGERDFFAKALEMMR</sequence>
<evidence type="ECO:0000256" key="3">
    <source>
        <dbReference type="ARBA" id="ARBA00022741"/>
    </source>
</evidence>
<dbReference type="Gene3D" id="3.40.50.10840">
    <property type="entry name" value="Putative sugar-binding, N-terminal domain"/>
    <property type="match status" value="1"/>
</dbReference>
<accession>A0A081FUR0</accession>
<dbReference type="SUPFAM" id="SSF142764">
    <property type="entry name" value="YgbK-like"/>
    <property type="match status" value="1"/>
</dbReference>
<evidence type="ECO:0000256" key="5">
    <source>
        <dbReference type="ARBA" id="ARBA00022840"/>
    </source>
</evidence>
<dbReference type="PATRIC" id="fig|1232683.4.peg.3496"/>
<dbReference type="Pfam" id="PF07005">
    <property type="entry name" value="SBD_N"/>
    <property type="match status" value="1"/>
</dbReference>
<dbReference type="Pfam" id="PF17042">
    <property type="entry name" value="NBD_C"/>
    <property type="match status" value="1"/>
</dbReference>
<evidence type="ECO:0000256" key="8">
    <source>
        <dbReference type="ARBA" id="ARBA00036346"/>
    </source>
</evidence>
<keyword evidence="5" id="KW-0067">ATP-binding</keyword>
<proteinExistence type="inferred from homology"/>
<keyword evidence="2" id="KW-0808">Transferase</keyword>
<feature type="domain" description="Four-carbon acid sugar kinase nucleotide binding" evidence="14">
    <location>
        <begin position="257"/>
        <end position="413"/>
    </location>
</feature>
<evidence type="ECO:0000256" key="4">
    <source>
        <dbReference type="ARBA" id="ARBA00022777"/>
    </source>
</evidence>
<dbReference type="GO" id="GO:0016301">
    <property type="term" value="F:kinase activity"/>
    <property type="evidence" value="ECO:0007669"/>
    <property type="project" value="UniProtKB-KW"/>
</dbReference>
<dbReference type="STRING" id="1232683.ADIMK_3555"/>
<dbReference type="InterPro" id="IPR050007">
    <property type="entry name" value="OtnK"/>
</dbReference>
<evidence type="ECO:0000256" key="2">
    <source>
        <dbReference type="ARBA" id="ARBA00022679"/>
    </source>
</evidence>
<evidence type="ECO:0000256" key="1">
    <source>
        <dbReference type="ARBA" id="ARBA00005715"/>
    </source>
</evidence>
<comment type="catalytic activity">
    <reaction evidence="8">
        <text>3-dehydro-D-erythronate + ATP = 3-dehydro-4-O-phospho-D-erythronate + ADP + H(+)</text>
        <dbReference type="Rhea" id="RHEA:52556"/>
        <dbReference type="ChEBI" id="CHEBI:15378"/>
        <dbReference type="ChEBI" id="CHEBI:30616"/>
        <dbReference type="ChEBI" id="CHEBI:57958"/>
        <dbReference type="ChEBI" id="CHEBI:136593"/>
        <dbReference type="ChEBI" id="CHEBI:456216"/>
        <dbReference type="EC" id="2.7.1.217"/>
    </reaction>
</comment>
<dbReference type="Gene3D" id="3.40.980.20">
    <property type="entry name" value="Four-carbon acid sugar kinase, nucleotide binding domain"/>
    <property type="match status" value="1"/>
</dbReference>
<comment type="function">
    <text evidence="9">Catalyzes the ATP-dependent phosphorylation of 3-oxo-tetronate to 3-oxo-tetronate 4-phosphate.</text>
</comment>
<evidence type="ECO:0000256" key="11">
    <source>
        <dbReference type="ARBA" id="ARBA00039461"/>
    </source>
</evidence>
<dbReference type="eggNOG" id="COG3395">
    <property type="taxonomic scope" value="Bacteria"/>
</dbReference>
<evidence type="ECO:0000256" key="10">
    <source>
        <dbReference type="ARBA" id="ARBA00039095"/>
    </source>
</evidence>
<keyword evidence="3" id="KW-0547">Nucleotide-binding</keyword>
<evidence type="ECO:0000256" key="6">
    <source>
        <dbReference type="ARBA" id="ARBA00023277"/>
    </source>
</evidence>
<dbReference type="InterPro" id="IPR010737">
    <property type="entry name" value="4-carb_acid_sugar_kinase_N"/>
</dbReference>
<dbReference type="OrthoDB" id="191465at2"/>
<comment type="similarity">
    <text evidence="1">Belongs to the four-carbon acid sugar kinase family.</text>
</comment>
<comment type="catalytic activity">
    <reaction evidence="7">
        <text>3-dehydro-L-erythronate + ATP = 3-dehydro-4-O-phospho-L-erythronate + ADP + H(+)</text>
        <dbReference type="Rhea" id="RHEA:52552"/>
        <dbReference type="ChEBI" id="CHEBI:15378"/>
        <dbReference type="ChEBI" id="CHEBI:30616"/>
        <dbReference type="ChEBI" id="CHEBI:136592"/>
        <dbReference type="ChEBI" id="CHEBI:136670"/>
        <dbReference type="ChEBI" id="CHEBI:456216"/>
        <dbReference type="EC" id="2.7.1.217"/>
    </reaction>
</comment>
<dbReference type="AlphaFoldDB" id="A0A081FUR0"/>
<dbReference type="GO" id="GO:0005524">
    <property type="term" value="F:ATP binding"/>
    <property type="evidence" value="ECO:0007669"/>
    <property type="project" value="UniProtKB-KW"/>
</dbReference>
<keyword evidence="4" id="KW-0418">Kinase</keyword>
<gene>
    <name evidence="15" type="ORF">ADIMK_3555</name>
</gene>
<organism evidence="15 16">
    <name type="scientific">Marinobacterium lacunae</name>
    <dbReference type="NCBI Taxonomy" id="1232683"/>
    <lineage>
        <taxon>Bacteria</taxon>
        <taxon>Pseudomonadati</taxon>
        <taxon>Pseudomonadota</taxon>
        <taxon>Gammaproteobacteria</taxon>
        <taxon>Oceanospirillales</taxon>
        <taxon>Oceanospirillaceae</taxon>
        <taxon>Marinobacterium</taxon>
    </lineage>
</organism>